<dbReference type="GO" id="GO:0000981">
    <property type="term" value="F:DNA-binding transcription factor activity, RNA polymerase II-specific"/>
    <property type="evidence" value="ECO:0007669"/>
    <property type="project" value="TreeGrafter"/>
</dbReference>
<dbReference type="InterPro" id="IPR013087">
    <property type="entry name" value="Znf_C2H2_type"/>
</dbReference>
<dbReference type="Pfam" id="PF13894">
    <property type="entry name" value="zf-C2H2_4"/>
    <property type="match status" value="1"/>
</dbReference>
<dbReference type="SMART" id="SM00355">
    <property type="entry name" value="ZnF_C2H2"/>
    <property type="match status" value="7"/>
</dbReference>
<evidence type="ECO:0000256" key="1">
    <source>
        <dbReference type="ARBA" id="ARBA00022723"/>
    </source>
</evidence>
<accession>A0A7E4W5D0</accession>
<dbReference type="GO" id="GO:0008270">
    <property type="term" value="F:zinc ion binding"/>
    <property type="evidence" value="ECO:0007669"/>
    <property type="project" value="UniProtKB-KW"/>
</dbReference>
<evidence type="ECO:0000256" key="5">
    <source>
        <dbReference type="PROSITE-ProRule" id="PRU00042"/>
    </source>
</evidence>
<dbReference type="PROSITE" id="PS00028">
    <property type="entry name" value="ZINC_FINGER_C2H2_1"/>
    <property type="match status" value="4"/>
</dbReference>
<evidence type="ECO:0000256" key="2">
    <source>
        <dbReference type="ARBA" id="ARBA00022737"/>
    </source>
</evidence>
<evidence type="ECO:0000256" key="6">
    <source>
        <dbReference type="SAM" id="MobiDB-lite"/>
    </source>
</evidence>
<protein>
    <submittedName>
        <fullName evidence="9">C2H2-type domain-containing protein</fullName>
    </submittedName>
</protein>
<dbReference type="WBParaSite" id="Pan_g7580.t1">
    <property type="protein sequence ID" value="Pan_g7580.t1"/>
    <property type="gene ID" value="Pan_g7580"/>
</dbReference>
<sequence>MFCLDSEDYDELKIKYETMRAEHMIQAAEQRKRGITGVGELLKQLKNPNEAPKPARMRIVLGPNGEVLSGNNAPKPNQPPKKDRFAALAPPLAIGPISTHHQDAVSTAVARPMNPADIRHMVRKKMVRCKKCKNRFLEKHLYERHLRDKHPLEHMAYLIQQEEEMQTMRAEEMEANRIEEINSGGFIPPQTEIDALNYNDIDPAKIPLPGEKTNGVAPRFDKFGVLHHPKRIYKKKVSPQCPFCDKRYRNEHSLKKHIEKKHEDCVEFAQCLTCFKCLPSKEDLPNHFCDMTNICFECTPIRNLCTEMRLYNHRAKFHRGAASGFKCHVCNQKFLTPRKLRKHKKMSHVFTKTYPCHFCTELFTSETSVTTHERIHTGIIKFECKICDFKCNRFNMMEDHNKEEHGYICAICNARQSEWADIKNHTLSEHGGYLSSENNSGYIVSPRVWVMFKGE</sequence>
<evidence type="ECO:0000256" key="4">
    <source>
        <dbReference type="ARBA" id="ARBA00022833"/>
    </source>
</evidence>
<dbReference type="Proteomes" id="UP000492821">
    <property type="component" value="Unassembled WGS sequence"/>
</dbReference>
<keyword evidence="4" id="KW-0862">Zinc</keyword>
<reference evidence="8" key="1">
    <citation type="journal article" date="2013" name="Genetics">
        <title>The draft genome and transcriptome of Panagrellus redivivus are shaped by the harsh demands of a free-living lifestyle.</title>
        <authorList>
            <person name="Srinivasan J."/>
            <person name="Dillman A.R."/>
            <person name="Macchietto M.G."/>
            <person name="Heikkinen L."/>
            <person name="Lakso M."/>
            <person name="Fracchia K.M."/>
            <person name="Antoshechkin I."/>
            <person name="Mortazavi A."/>
            <person name="Wong G."/>
            <person name="Sternberg P.W."/>
        </authorList>
    </citation>
    <scope>NUCLEOTIDE SEQUENCE [LARGE SCALE GENOMIC DNA]</scope>
    <source>
        <strain evidence="8">MT8872</strain>
    </source>
</reference>
<dbReference type="PROSITE" id="PS50157">
    <property type="entry name" value="ZINC_FINGER_C2H2_2"/>
    <property type="match status" value="2"/>
</dbReference>
<evidence type="ECO:0000256" key="3">
    <source>
        <dbReference type="ARBA" id="ARBA00022771"/>
    </source>
</evidence>
<keyword evidence="2" id="KW-0677">Repeat</keyword>
<proteinExistence type="predicted"/>
<dbReference type="PANTHER" id="PTHR24379:SF127">
    <property type="entry name" value="BLOODY FINGERS-RELATED"/>
    <property type="match status" value="1"/>
</dbReference>
<evidence type="ECO:0000259" key="7">
    <source>
        <dbReference type="PROSITE" id="PS50157"/>
    </source>
</evidence>
<dbReference type="GO" id="GO:0005634">
    <property type="term" value="C:nucleus"/>
    <property type="evidence" value="ECO:0007669"/>
    <property type="project" value="TreeGrafter"/>
</dbReference>
<dbReference type="InterPro" id="IPR036236">
    <property type="entry name" value="Znf_C2H2_sf"/>
</dbReference>
<dbReference type="SUPFAM" id="SSF57667">
    <property type="entry name" value="beta-beta-alpha zinc fingers"/>
    <property type="match status" value="1"/>
</dbReference>
<name>A0A7E4W5D0_PANRE</name>
<keyword evidence="1" id="KW-0479">Metal-binding</keyword>
<evidence type="ECO:0000313" key="9">
    <source>
        <dbReference type="WBParaSite" id="Pan_g7580.t1"/>
    </source>
</evidence>
<dbReference type="GO" id="GO:0000977">
    <property type="term" value="F:RNA polymerase II transcription regulatory region sequence-specific DNA binding"/>
    <property type="evidence" value="ECO:0007669"/>
    <property type="project" value="TreeGrafter"/>
</dbReference>
<keyword evidence="8" id="KW-1185">Reference proteome</keyword>
<evidence type="ECO:0000313" key="8">
    <source>
        <dbReference type="Proteomes" id="UP000492821"/>
    </source>
</evidence>
<dbReference type="PANTHER" id="PTHR24379">
    <property type="entry name" value="KRAB AND ZINC FINGER DOMAIN-CONTAINING"/>
    <property type="match status" value="1"/>
</dbReference>
<dbReference type="AlphaFoldDB" id="A0A7E4W5D0"/>
<reference evidence="9" key="2">
    <citation type="submission" date="2020-10" db="UniProtKB">
        <authorList>
            <consortium name="WormBaseParasite"/>
        </authorList>
    </citation>
    <scope>IDENTIFICATION</scope>
</reference>
<feature type="domain" description="C2H2-type" evidence="7">
    <location>
        <begin position="325"/>
        <end position="353"/>
    </location>
</feature>
<dbReference type="Gene3D" id="3.30.160.60">
    <property type="entry name" value="Classic Zinc Finger"/>
    <property type="match status" value="2"/>
</dbReference>
<feature type="domain" description="C2H2-type" evidence="7">
    <location>
        <begin position="354"/>
        <end position="378"/>
    </location>
</feature>
<keyword evidence="3 5" id="KW-0863">Zinc-finger</keyword>
<organism evidence="8 9">
    <name type="scientific">Panagrellus redivivus</name>
    <name type="common">Microworm</name>
    <dbReference type="NCBI Taxonomy" id="6233"/>
    <lineage>
        <taxon>Eukaryota</taxon>
        <taxon>Metazoa</taxon>
        <taxon>Ecdysozoa</taxon>
        <taxon>Nematoda</taxon>
        <taxon>Chromadorea</taxon>
        <taxon>Rhabditida</taxon>
        <taxon>Tylenchina</taxon>
        <taxon>Panagrolaimomorpha</taxon>
        <taxon>Panagrolaimoidea</taxon>
        <taxon>Panagrolaimidae</taxon>
        <taxon>Panagrellus</taxon>
    </lineage>
</organism>
<feature type="region of interest" description="Disordered" evidence="6">
    <location>
        <begin position="63"/>
        <end position="82"/>
    </location>
</feature>